<evidence type="ECO:0000259" key="2">
    <source>
        <dbReference type="Pfam" id="PF01266"/>
    </source>
</evidence>
<dbReference type="SUPFAM" id="SSF51971">
    <property type="entry name" value="Nucleotide-binding domain"/>
    <property type="match status" value="1"/>
</dbReference>
<sequence length="360" mass="39931">MVPENKIYDYLIIGQGLAGSLLAWRLINEGKSVCVLDDGHASSSSMVAAGVINPLAGKRFNHSPHVHVWLEAVGATYTQLSRLAKQPFLQWVDMLRLFREKDQHRYYERLSGQENIQDLFGSVFAPGHPPQPVAAPLGGFVQKRTGYVRIPSLLAFLADWLKARQALEIASVDSEDISVDDHGVRYGRLRAGGIIFCDGYRSMKNPWFGYLPFAPDKGEILTLQARPGSGQLPDMIINAATWLLPVDNGAFRLGSTHNHRIQDNQPAAEGVQALLEGMSRLLDHPELLTLEKSEAGVRPATSDRQPFLGTHPAHPQLHIFNGFGAHGSLTIPWYSQQMTAFLLEGKTLPENADIKRFAWR</sequence>
<keyword evidence="1" id="KW-0560">Oxidoreductase</keyword>
<dbReference type="SUPFAM" id="SSF54373">
    <property type="entry name" value="FAD-linked reductases, C-terminal domain"/>
    <property type="match status" value="1"/>
</dbReference>
<dbReference type="PANTHER" id="PTHR13847">
    <property type="entry name" value="SARCOSINE DEHYDROGENASE-RELATED"/>
    <property type="match status" value="1"/>
</dbReference>
<dbReference type="Proteomes" id="UP000886339">
    <property type="component" value="Unassembled WGS sequence"/>
</dbReference>
<dbReference type="GO" id="GO:0016491">
    <property type="term" value="F:oxidoreductase activity"/>
    <property type="evidence" value="ECO:0007669"/>
    <property type="project" value="UniProtKB-KW"/>
</dbReference>
<comment type="caution">
    <text evidence="3">The sequence shown here is derived from an EMBL/GenBank/DDBJ whole genome shotgun (WGS) entry which is preliminary data.</text>
</comment>
<dbReference type="GO" id="GO:0005737">
    <property type="term" value="C:cytoplasm"/>
    <property type="evidence" value="ECO:0007669"/>
    <property type="project" value="TreeGrafter"/>
</dbReference>
<gene>
    <name evidence="3" type="ORF">ENJ12_11295</name>
</gene>
<reference evidence="3" key="1">
    <citation type="journal article" date="2020" name="mSystems">
        <title>Genome- and Community-Level Interaction Insights into Carbon Utilization and Element Cycling Functions of Hydrothermarchaeota in Hydrothermal Sediment.</title>
        <authorList>
            <person name="Zhou Z."/>
            <person name="Liu Y."/>
            <person name="Xu W."/>
            <person name="Pan J."/>
            <person name="Luo Z.H."/>
            <person name="Li M."/>
        </authorList>
    </citation>
    <scope>NUCLEOTIDE SEQUENCE [LARGE SCALE GENOMIC DNA]</scope>
    <source>
        <strain evidence="3">HyVt-458</strain>
    </source>
</reference>
<evidence type="ECO:0000256" key="1">
    <source>
        <dbReference type="ARBA" id="ARBA00023002"/>
    </source>
</evidence>
<dbReference type="InterPro" id="IPR036188">
    <property type="entry name" value="FAD/NAD-bd_sf"/>
</dbReference>
<evidence type="ECO:0000313" key="3">
    <source>
        <dbReference type="EMBL" id="HEC07432.1"/>
    </source>
</evidence>
<dbReference type="Gene3D" id="3.50.50.60">
    <property type="entry name" value="FAD/NAD(P)-binding domain"/>
    <property type="match status" value="1"/>
</dbReference>
<proteinExistence type="predicted"/>
<dbReference type="AlphaFoldDB" id="A0A831RWM4"/>
<accession>A0A831RWM4</accession>
<dbReference type="InterPro" id="IPR006076">
    <property type="entry name" value="FAD-dep_OxRdtase"/>
</dbReference>
<dbReference type="Gene3D" id="3.30.9.10">
    <property type="entry name" value="D-Amino Acid Oxidase, subunit A, domain 2"/>
    <property type="match status" value="1"/>
</dbReference>
<protein>
    <submittedName>
        <fullName evidence="3">FAD-binding oxidoreductase</fullName>
    </submittedName>
</protein>
<dbReference type="EMBL" id="DRLF01000391">
    <property type="protein sequence ID" value="HEC07432.1"/>
    <property type="molecule type" value="Genomic_DNA"/>
</dbReference>
<organism evidence="3">
    <name type="scientific">Thiolapillus brandeum</name>
    <dbReference type="NCBI Taxonomy" id="1076588"/>
    <lineage>
        <taxon>Bacteria</taxon>
        <taxon>Pseudomonadati</taxon>
        <taxon>Pseudomonadota</taxon>
        <taxon>Gammaproteobacteria</taxon>
        <taxon>Chromatiales</taxon>
        <taxon>Sedimenticolaceae</taxon>
        <taxon>Thiolapillus</taxon>
    </lineage>
</organism>
<feature type="domain" description="FAD dependent oxidoreductase" evidence="2">
    <location>
        <begin position="9"/>
        <end position="338"/>
    </location>
</feature>
<dbReference type="Pfam" id="PF01266">
    <property type="entry name" value="DAO"/>
    <property type="match status" value="1"/>
</dbReference>
<name>A0A831RWM4_9GAMM</name>